<evidence type="ECO:0000313" key="1">
    <source>
        <dbReference type="EMBL" id="SDB40645.1"/>
    </source>
</evidence>
<dbReference type="RefSeq" id="WP_090877499.1">
    <property type="nucleotide sequence ID" value="NZ_FMXQ01000006.1"/>
</dbReference>
<dbReference type="EMBL" id="FMXQ01000006">
    <property type="protein sequence ID" value="SDB40645.1"/>
    <property type="molecule type" value="Genomic_DNA"/>
</dbReference>
<evidence type="ECO:0008006" key="3">
    <source>
        <dbReference type="Google" id="ProtNLM"/>
    </source>
</evidence>
<gene>
    <name evidence="1" type="ORF">SAMN02982931_03071</name>
</gene>
<protein>
    <recommendedName>
        <fullName evidence="3">Glutathione synthase/RimK-type ligase, ATP-grasp superfamily</fullName>
    </recommendedName>
</protein>
<dbReference type="Proteomes" id="UP000199071">
    <property type="component" value="Unassembled WGS sequence"/>
</dbReference>
<dbReference type="OrthoDB" id="7616637at2"/>
<dbReference type="AlphaFoldDB" id="A0A1G6D6V3"/>
<evidence type="ECO:0000313" key="2">
    <source>
        <dbReference type="Proteomes" id="UP000199071"/>
    </source>
</evidence>
<name>A0A1G6D6V3_9HYPH</name>
<dbReference type="STRING" id="665467.SAMN02982931_03071"/>
<organism evidence="1 2">
    <name type="scientific">Bauldia litoralis</name>
    <dbReference type="NCBI Taxonomy" id="665467"/>
    <lineage>
        <taxon>Bacteria</taxon>
        <taxon>Pseudomonadati</taxon>
        <taxon>Pseudomonadota</taxon>
        <taxon>Alphaproteobacteria</taxon>
        <taxon>Hyphomicrobiales</taxon>
        <taxon>Kaistiaceae</taxon>
        <taxon>Bauldia</taxon>
    </lineage>
</organism>
<sequence>MLVFVTSRGHSFPVHTLVNNRLGEATPPCRVVSYDDLFTTNQTVNGVHIFTGIDQLYDWEVVLAADLCRALKAKGIVCLNDPARVMSRFELLRNLHEEGINPFNAYRADARPKPARFPVFIRREFDHRGPVTDLIHDQAELDRVLAGIRADGRTLRGLLVIEYAAEPIAPGIWRKLGTARIGGAYHILGHVVQDHWAAKHGKLGLATDPMYEEERAIVAANQPPEVVKRAFELSGIEWGRADHATVDGREVIYEINTNPWIYRVRNMGADVRQETMAIARERFARLLWQTDAGDGSPVLFEPSDRLVGYRNMNSDAISPIRP</sequence>
<accession>A0A1G6D6V3</accession>
<keyword evidence="2" id="KW-1185">Reference proteome</keyword>
<proteinExistence type="predicted"/>
<reference evidence="1 2" key="1">
    <citation type="submission" date="2016-10" db="EMBL/GenBank/DDBJ databases">
        <authorList>
            <person name="de Groot N.N."/>
        </authorList>
    </citation>
    <scope>NUCLEOTIDE SEQUENCE [LARGE SCALE GENOMIC DNA]</scope>
    <source>
        <strain evidence="1 2">ATCC 35022</strain>
    </source>
</reference>